<dbReference type="EMBL" id="CAKLCM010000002">
    <property type="protein sequence ID" value="CAH0526223.1"/>
    <property type="molecule type" value="Genomic_DNA"/>
</dbReference>
<proteinExistence type="predicted"/>
<name>A0ABN8DJF9_9VIBR</name>
<dbReference type="SUPFAM" id="SSF88659">
    <property type="entry name" value="Sigma3 and sigma4 domains of RNA polymerase sigma factors"/>
    <property type="match status" value="1"/>
</dbReference>
<organism evidence="2 3">
    <name type="scientific">Vibrio hippocampi</name>
    <dbReference type="NCBI Taxonomy" id="654686"/>
    <lineage>
        <taxon>Bacteria</taxon>
        <taxon>Pseudomonadati</taxon>
        <taxon>Pseudomonadota</taxon>
        <taxon>Gammaproteobacteria</taxon>
        <taxon>Vibrionales</taxon>
        <taxon>Vibrionaceae</taxon>
        <taxon>Vibrio</taxon>
    </lineage>
</organism>
<protein>
    <recommendedName>
        <fullName evidence="1">RNA polymerase sigma-70 ECF-like HTH domain-containing protein</fullName>
    </recommendedName>
</protein>
<dbReference type="Proteomes" id="UP000838160">
    <property type="component" value="Unassembled WGS sequence"/>
</dbReference>
<accession>A0ABN8DJF9</accession>
<evidence type="ECO:0000259" key="1">
    <source>
        <dbReference type="Pfam" id="PF07638"/>
    </source>
</evidence>
<keyword evidence="3" id="KW-1185">Reference proteome</keyword>
<dbReference type="InterPro" id="IPR053812">
    <property type="entry name" value="HTH_Sigma70_ECF-like"/>
</dbReference>
<gene>
    <name evidence="2" type="ORF">VHP8226_01692</name>
</gene>
<comment type="caution">
    <text evidence="2">The sequence shown here is derived from an EMBL/GenBank/DDBJ whole genome shotgun (WGS) entry which is preliminary data.</text>
</comment>
<dbReference type="Gene3D" id="1.10.10.10">
    <property type="entry name" value="Winged helix-like DNA-binding domain superfamily/Winged helix DNA-binding domain"/>
    <property type="match status" value="1"/>
</dbReference>
<dbReference type="NCBIfam" id="TIGR02937">
    <property type="entry name" value="sigma70-ECF"/>
    <property type="match status" value="1"/>
</dbReference>
<evidence type="ECO:0000313" key="2">
    <source>
        <dbReference type="EMBL" id="CAH0526223.1"/>
    </source>
</evidence>
<dbReference type="InterPro" id="IPR036388">
    <property type="entry name" value="WH-like_DNA-bd_sf"/>
</dbReference>
<dbReference type="Pfam" id="PF07638">
    <property type="entry name" value="Sigma70_ECF"/>
    <property type="match status" value="1"/>
</dbReference>
<dbReference type="InterPro" id="IPR014284">
    <property type="entry name" value="RNA_pol_sigma-70_dom"/>
</dbReference>
<sequence>MSIKDLDDATQLLLAWQSRDQQKSKEFLSYAYQDIRNIVSKYKQQHSPNETLLHDASITELASEAFVKLHRWRNDEQPFENRKQFFDYVRVSVWHLLFGQPHQAMVNRQQAKKSYLKQQMTELVGHQQQWDQNMDLSKALELLQQKYPLQSEVFELKHFAMVSQAQIAEILEISPRTVDNYLRFSTVWLRTKLDK</sequence>
<feature type="domain" description="RNA polymerase sigma-70 ECF-like HTH" evidence="1">
    <location>
        <begin position="8"/>
        <end position="194"/>
    </location>
</feature>
<dbReference type="InterPro" id="IPR013324">
    <property type="entry name" value="RNA_pol_sigma_r3/r4-like"/>
</dbReference>
<evidence type="ECO:0000313" key="3">
    <source>
        <dbReference type="Proteomes" id="UP000838160"/>
    </source>
</evidence>
<dbReference type="RefSeq" id="WP_237484627.1">
    <property type="nucleotide sequence ID" value="NZ_CAKLCM010000002.1"/>
</dbReference>
<reference evidence="2" key="1">
    <citation type="submission" date="2021-12" db="EMBL/GenBank/DDBJ databases">
        <authorList>
            <person name="Rodrigo-Torres L."/>
            <person name="Arahal R. D."/>
            <person name="Lucena T."/>
        </authorList>
    </citation>
    <scope>NUCLEOTIDE SEQUENCE</scope>
    <source>
        <strain evidence="2">CECT 8226</strain>
    </source>
</reference>